<sequence>MPDRPAGVVLAAGAGSRFGGPKALAEYGGELFVERAVEVLGAGGCDPVLVVLGAAAETVVSRADLPGAVVLRNPDWPTGMASSLHTALDALTTRYDAVTAALVLPVDMPGVTPEAARRVAAHTTASALAAATYDGSRGHPVLLGRDHWNGVHEESRGDSGARNYLRRQHVIPVPCEDVASGYDIDRPEELREHDT</sequence>
<dbReference type="RefSeq" id="WP_182542497.1">
    <property type="nucleotide sequence ID" value="NZ_JACGWZ010000001.1"/>
</dbReference>
<dbReference type="PANTHER" id="PTHR43777:SF1">
    <property type="entry name" value="MOLYBDENUM COFACTOR CYTIDYLYLTRANSFERASE"/>
    <property type="match status" value="1"/>
</dbReference>
<accession>A0A839DUQ3</accession>
<dbReference type="GO" id="GO:0016491">
    <property type="term" value="F:oxidoreductase activity"/>
    <property type="evidence" value="ECO:0007669"/>
    <property type="project" value="UniProtKB-KW"/>
</dbReference>
<dbReference type="PANTHER" id="PTHR43777">
    <property type="entry name" value="MOLYBDENUM COFACTOR CYTIDYLYLTRANSFERASE"/>
    <property type="match status" value="1"/>
</dbReference>
<protein>
    <submittedName>
        <fullName evidence="2">Nicotine blue oxidoreductase</fullName>
        <ecNumber evidence="2">1.1.1.328</ecNumber>
    </submittedName>
</protein>
<dbReference type="GO" id="GO:0016779">
    <property type="term" value="F:nucleotidyltransferase activity"/>
    <property type="evidence" value="ECO:0007669"/>
    <property type="project" value="UniProtKB-ARBA"/>
</dbReference>
<dbReference type="EMBL" id="JACGWZ010000001">
    <property type="protein sequence ID" value="MBA8823127.1"/>
    <property type="molecule type" value="Genomic_DNA"/>
</dbReference>
<organism evidence="2 3">
    <name type="scientific">Halosaccharopolyspora lacisalsi</name>
    <dbReference type="NCBI Taxonomy" id="1000566"/>
    <lineage>
        <taxon>Bacteria</taxon>
        <taxon>Bacillati</taxon>
        <taxon>Actinomycetota</taxon>
        <taxon>Actinomycetes</taxon>
        <taxon>Pseudonocardiales</taxon>
        <taxon>Pseudonocardiaceae</taxon>
        <taxon>Halosaccharopolyspora</taxon>
    </lineage>
</organism>
<evidence type="ECO:0000313" key="2">
    <source>
        <dbReference type="EMBL" id="MBA8823127.1"/>
    </source>
</evidence>
<dbReference type="Gene3D" id="3.90.550.10">
    <property type="entry name" value="Spore Coat Polysaccharide Biosynthesis Protein SpsA, Chain A"/>
    <property type="match status" value="1"/>
</dbReference>
<dbReference type="InterPro" id="IPR025877">
    <property type="entry name" value="MobA-like_NTP_Trfase"/>
</dbReference>
<dbReference type="EC" id="1.1.1.328" evidence="2"/>
<dbReference type="SUPFAM" id="SSF53448">
    <property type="entry name" value="Nucleotide-diphospho-sugar transferases"/>
    <property type="match status" value="1"/>
</dbReference>
<gene>
    <name evidence="2" type="ORF">FHX42_000456</name>
</gene>
<dbReference type="Pfam" id="PF12804">
    <property type="entry name" value="NTP_transf_3"/>
    <property type="match status" value="1"/>
</dbReference>
<feature type="domain" description="MobA-like NTP transferase" evidence="1">
    <location>
        <begin position="7"/>
        <end position="168"/>
    </location>
</feature>
<keyword evidence="2" id="KW-0560">Oxidoreductase</keyword>
<comment type="caution">
    <text evidence="2">The sequence shown here is derived from an EMBL/GenBank/DDBJ whole genome shotgun (WGS) entry which is preliminary data.</text>
</comment>
<proteinExistence type="predicted"/>
<reference evidence="2 3" key="1">
    <citation type="submission" date="2020-07" db="EMBL/GenBank/DDBJ databases">
        <title>Sequencing the genomes of 1000 actinobacteria strains.</title>
        <authorList>
            <person name="Klenk H.-P."/>
        </authorList>
    </citation>
    <scope>NUCLEOTIDE SEQUENCE [LARGE SCALE GENOMIC DNA]</scope>
    <source>
        <strain evidence="2 3">DSM 45975</strain>
    </source>
</reference>
<name>A0A839DUQ3_9PSEU</name>
<dbReference type="AlphaFoldDB" id="A0A839DUQ3"/>
<dbReference type="Proteomes" id="UP000569329">
    <property type="component" value="Unassembled WGS sequence"/>
</dbReference>
<keyword evidence="3" id="KW-1185">Reference proteome</keyword>
<dbReference type="InterPro" id="IPR029044">
    <property type="entry name" value="Nucleotide-diphossugar_trans"/>
</dbReference>
<evidence type="ECO:0000259" key="1">
    <source>
        <dbReference type="Pfam" id="PF12804"/>
    </source>
</evidence>
<dbReference type="CDD" id="cd04182">
    <property type="entry name" value="GT_2_like_f"/>
    <property type="match status" value="1"/>
</dbReference>
<evidence type="ECO:0000313" key="3">
    <source>
        <dbReference type="Proteomes" id="UP000569329"/>
    </source>
</evidence>